<sequence>MVSFKAALVFVPALLSGLVSAAPTVEASRDLPVHAAETYKARLTCLRNYTGPSKSLTYEKVNDCRVMPYDTIGSIWIPDNIVCTFTVKPGDCYDTVGNFRSKTIFPPGLADIRQWYEPRKADFPGYWHHNARSIQCGGANF</sequence>
<keyword evidence="1" id="KW-0732">Signal</keyword>
<name>A0AAD4ERX1_9PEZI</name>
<gene>
    <name evidence="2" type="ORF">NEMBOFW57_010673</name>
</gene>
<proteinExistence type="predicted"/>
<comment type="caution">
    <text evidence="2">The sequence shown here is derived from an EMBL/GenBank/DDBJ whole genome shotgun (WGS) entry which is preliminary data.</text>
</comment>
<keyword evidence="3" id="KW-1185">Reference proteome</keyword>
<feature type="signal peptide" evidence="1">
    <location>
        <begin position="1"/>
        <end position="21"/>
    </location>
</feature>
<dbReference type="EMBL" id="JAHCVI010000006">
    <property type="protein sequence ID" value="KAG7284302.1"/>
    <property type="molecule type" value="Genomic_DNA"/>
</dbReference>
<dbReference type="Proteomes" id="UP001197093">
    <property type="component" value="Unassembled WGS sequence"/>
</dbReference>
<dbReference type="AlphaFoldDB" id="A0AAD4ERX1"/>
<organism evidence="2 3">
    <name type="scientific">Staphylotrichum longicolle</name>
    <dbReference type="NCBI Taxonomy" id="669026"/>
    <lineage>
        <taxon>Eukaryota</taxon>
        <taxon>Fungi</taxon>
        <taxon>Dikarya</taxon>
        <taxon>Ascomycota</taxon>
        <taxon>Pezizomycotina</taxon>
        <taxon>Sordariomycetes</taxon>
        <taxon>Sordariomycetidae</taxon>
        <taxon>Sordariales</taxon>
        <taxon>Chaetomiaceae</taxon>
        <taxon>Staphylotrichum</taxon>
    </lineage>
</organism>
<accession>A0AAD4ERX1</accession>
<evidence type="ECO:0000313" key="2">
    <source>
        <dbReference type="EMBL" id="KAG7284302.1"/>
    </source>
</evidence>
<evidence type="ECO:0000313" key="3">
    <source>
        <dbReference type="Proteomes" id="UP001197093"/>
    </source>
</evidence>
<protein>
    <submittedName>
        <fullName evidence="2">Uncharacterized protein</fullName>
    </submittedName>
</protein>
<feature type="chain" id="PRO_5041970170" evidence="1">
    <location>
        <begin position="22"/>
        <end position="141"/>
    </location>
</feature>
<evidence type="ECO:0000256" key="1">
    <source>
        <dbReference type="SAM" id="SignalP"/>
    </source>
</evidence>
<reference evidence="2" key="1">
    <citation type="submission" date="2023-02" db="EMBL/GenBank/DDBJ databases">
        <authorList>
            <person name="Palmer J.M."/>
        </authorList>
    </citation>
    <scope>NUCLEOTIDE SEQUENCE</scope>
    <source>
        <strain evidence="2">FW57</strain>
    </source>
</reference>